<protein>
    <submittedName>
        <fullName evidence="1">Uncharacterized protein</fullName>
    </submittedName>
</protein>
<evidence type="ECO:0000313" key="1">
    <source>
        <dbReference type="EMBL" id="GGI77184.1"/>
    </source>
</evidence>
<evidence type="ECO:0000313" key="4">
    <source>
        <dbReference type="Proteomes" id="UP000652720"/>
    </source>
</evidence>
<gene>
    <name evidence="2" type="ORF">GCM10008021_23790</name>
    <name evidence="1" type="ORF">GCM10010914_09360</name>
</gene>
<reference evidence="3" key="3">
    <citation type="journal article" date="2019" name="Int. J. Syst. Evol. Microbiol.">
        <title>The Global Catalogue of Microorganisms (GCM) 10K type strain sequencing project: providing services to taxonomists for standard genome sequencing and annotation.</title>
        <authorList>
            <consortium name="The Broad Institute Genomics Platform"/>
            <consortium name="The Broad Institute Genome Sequencing Center for Infectious Disease"/>
            <person name="Wu L."/>
            <person name="Ma J."/>
        </authorList>
    </citation>
    <scope>NUCLEOTIDE SEQUENCE [LARGE SCALE GENOMIC DNA]</scope>
    <source>
        <strain evidence="3">CGMCC 1.8884</strain>
    </source>
</reference>
<dbReference type="AlphaFoldDB" id="A0AAV4K5I9"/>
<accession>A0AAV4K5I9</accession>
<dbReference type="Proteomes" id="UP000630135">
    <property type="component" value="Unassembled WGS sequence"/>
</dbReference>
<dbReference type="RefSeq" id="WP_017870925.1">
    <property type="nucleotide sequence ID" value="NZ_BMLZ01000036.1"/>
</dbReference>
<dbReference type="Proteomes" id="UP000652720">
    <property type="component" value="Unassembled WGS sequence"/>
</dbReference>
<organism evidence="1 4">
    <name type="scientific">Deinococcus wulumuqiensis</name>
    <dbReference type="NCBI Taxonomy" id="980427"/>
    <lineage>
        <taxon>Bacteria</taxon>
        <taxon>Thermotogati</taxon>
        <taxon>Deinococcota</taxon>
        <taxon>Deinococci</taxon>
        <taxon>Deinococcales</taxon>
        <taxon>Deinococcaceae</taxon>
        <taxon>Deinococcus</taxon>
    </lineage>
</organism>
<proteinExistence type="predicted"/>
<name>A0AAV4K5I9_9DEIO</name>
<comment type="caution">
    <text evidence="1">The sequence shown here is derived from an EMBL/GenBank/DDBJ whole genome shotgun (WGS) entry which is preliminary data.</text>
</comment>
<reference evidence="2" key="1">
    <citation type="journal article" date="2014" name="Int. J. Syst. Evol. Microbiol.">
        <title>Complete genome of a new Firmicutes species belonging to the dominant human colonic microbiota ('Ruminococcus bicirculans') reveals two chromosomes and a selective capacity to utilize plant glucans.</title>
        <authorList>
            <consortium name="NISC Comparative Sequencing Program"/>
            <person name="Wegmann U."/>
            <person name="Louis P."/>
            <person name="Goesmann A."/>
            <person name="Henrissat B."/>
            <person name="Duncan S.H."/>
            <person name="Flint H.J."/>
        </authorList>
    </citation>
    <scope>NUCLEOTIDE SEQUENCE</scope>
    <source>
        <strain evidence="2">CGMCC 1.8884</strain>
    </source>
</reference>
<sequence>MNGGVYERHERTPSTLARWLVEQVQALDFGTLATGDYVGRPEHRAPPESACG</sequence>
<dbReference type="EMBL" id="BMMA01000005">
    <property type="protein sequence ID" value="GGI77184.1"/>
    <property type="molecule type" value="Genomic_DNA"/>
</dbReference>
<dbReference type="GeneID" id="59163636"/>
<reference evidence="1" key="2">
    <citation type="journal article" date="2014" name="Int. J. Syst. Evol. Microbiol.">
        <title>Complete genome sequence of Corynebacterium casei LMG S-19264T (=DSM 44701T), isolated from a smear-ripened cheese.</title>
        <authorList>
            <consortium name="US DOE Joint Genome Institute (JGI-PGF)"/>
            <person name="Walter F."/>
            <person name="Albersmeier A."/>
            <person name="Kalinowski J."/>
            <person name="Ruckert C."/>
        </authorList>
    </citation>
    <scope>NUCLEOTIDE SEQUENCE</scope>
    <source>
        <strain evidence="1">CGMCC 1.8885</strain>
    </source>
</reference>
<evidence type="ECO:0000313" key="3">
    <source>
        <dbReference type="Proteomes" id="UP000630135"/>
    </source>
</evidence>
<reference evidence="1" key="4">
    <citation type="submission" date="2023-08" db="EMBL/GenBank/DDBJ databases">
        <authorList>
            <person name="Sun Q."/>
            <person name="Zhou Y."/>
        </authorList>
    </citation>
    <scope>NUCLEOTIDE SEQUENCE</scope>
    <source>
        <strain evidence="2">CGMCC 1.8884</strain>
        <strain evidence="1">CGMCC 1.8885</strain>
    </source>
</reference>
<keyword evidence="3" id="KW-1185">Reference proteome</keyword>
<evidence type="ECO:0000313" key="2">
    <source>
        <dbReference type="EMBL" id="GGP30728.1"/>
    </source>
</evidence>
<dbReference type="EMBL" id="BMLZ01000036">
    <property type="protein sequence ID" value="GGP30728.1"/>
    <property type="molecule type" value="Genomic_DNA"/>
</dbReference>